<dbReference type="Gene3D" id="2.40.128.20">
    <property type="match status" value="1"/>
</dbReference>
<dbReference type="Pfam" id="PF08768">
    <property type="entry name" value="THAP4_heme-bd"/>
    <property type="match status" value="1"/>
</dbReference>
<comment type="caution">
    <text evidence="2">The sequence shown here is derived from an EMBL/GenBank/DDBJ whole genome shotgun (WGS) entry which is preliminary data.</text>
</comment>
<dbReference type="InterPro" id="IPR012674">
    <property type="entry name" value="Calycin"/>
</dbReference>
<sequence>MGIGCVGAVGAPCPRIGRARDRQGYSGWQRVKCANSLLRYTLRAMTTFPEDIYTEPTPDPNTLGNLGPLAPMAGVWRGERGMDVNPKADGPEHQAFIEHYELHPIDAQTNGPQLFYGLRYHTRIVKPDDVETFHDQVGHWLWEPATGTIILTLSIPRGQTAMAVGTAAPDAKRFHLRAVRGSTTNGILSNPFLEHAFRTESYDIEVTIHDDGTWSYEQTTVLVIPGQAEPFNHTDRNTLTRIGAPVLNPTAQAAAEDAEPMPA</sequence>
<dbReference type="RefSeq" id="WP_323438000.1">
    <property type="nucleotide sequence ID" value="NZ_JAYFUH010000061.1"/>
</dbReference>
<evidence type="ECO:0000259" key="1">
    <source>
        <dbReference type="Pfam" id="PF08768"/>
    </source>
</evidence>
<dbReference type="Proteomes" id="UP001301653">
    <property type="component" value="Unassembled WGS sequence"/>
</dbReference>
<feature type="domain" description="THAP4-like heme-binding" evidence="1">
    <location>
        <begin position="65"/>
        <end position="241"/>
    </location>
</feature>
<proteinExistence type="predicted"/>
<dbReference type="EMBL" id="JAYFUH010000061">
    <property type="protein sequence ID" value="MEA5666737.1"/>
    <property type="molecule type" value="Genomic_DNA"/>
</dbReference>
<evidence type="ECO:0000313" key="2">
    <source>
        <dbReference type="EMBL" id="MEA5666737.1"/>
    </source>
</evidence>
<evidence type="ECO:0000313" key="3">
    <source>
        <dbReference type="Proteomes" id="UP001301653"/>
    </source>
</evidence>
<protein>
    <submittedName>
        <fullName evidence="2">Heme-binding beta-barrel domain-containing protein</fullName>
    </submittedName>
</protein>
<gene>
    <name evidence="2" type="ORF">VA603_04205</name>
</gene>
<keyword evidence="3" id="KW-1185">Reference proteome</keyword>
<accession>A0ABU5V1A4</accession>
<dbReference type="InterPro" id="IPR014878">
    <property type="entry name" value="THAP4-like_heme-bd"/>
</dbReference>
<name>A0ABU5V1A4_9GAMM</name>
<reference evidence="2 3" key="1">
    <citation type="submission" date="2023-12" db="EMBL/GenBank/DDBJ databases">
        <title>Stenotrophomonas guangdongensis sp. nov., isolated from wilted pepper plants (Capsicum annuum).</title>
        <authorList>
            <person name="Qiu M."/>
            <person name="Li Y."/>
            <person name="Liu Q."/>
            <person name="Zhang X."/>
            <person name="Huang Y."/>
            <person name="Guo R."/>
            <person name="Hu M."/>
            <person name="Zhou J."/>
            <person name="Zhou X."/>
        </authorList>
    </citation>
    <scope>NUCLEOTIDE SEQUENCE [LARGE SCALE GENOMIC DNA]</scope>
    <source>
        <strain evidence="2 3">MH1</strain>
    </source>
</reference>
<organism evidence="2 3">
    <name type="scientific">Stenotrophomonas capsici</name>
    <dbReference type="NCBI Taxonomy" id="3110230"/>
    <lineage>
        <taxon>Bacteria</taxon>
        <taxon>Pseudomonadati</taxon>
        <taxon>Pseudomonadota</taxon>
        <taxon>Gammaproteobacteria</taxon>
        <taxon>Lysobacterales</taxon>
        <taxon>Lysobacteraceae</taxon>
        <taxon>Stenotrophomonas</taxon>
    </lineage>
</organism>
<dbReference type="SUPFAM" id="SSF50814">
    <property type="entry name" value="Lipocalins"/>
    <property type="match status" value="1"/>
</dbReference>